<feature type="site" description="Important for substrate specificity" evidence="4">
    <location>
        <position position="16"/>
    </location>
</feature>
<dbReference type="SUPFAM" id="SSF52972">
    <property type="entry name" value="ITPase-like"/>
    <property type="match status" value="1"/>
</dbReference>
<dbReference type="GO" id="GO:0047429">
    <property type="term" value="F:nucleoside triphosphate diphosphatase activity"/>
    <property type="evidence" value="ECO:0007669"/>
    <property type="project" value="UniProtKB-EC"/>
</dbReference>
<comment type="caution">
    <text evidence="4">Lacks conserved residue(s) required for the propagation of feature annotation.</text>
</comment>
<dbReference type="InterPro" id="IPR029001">
    <property type="entry name" value="ITPase-like_fam"/>
</dbReference>
<comment type="subcellular location">
    <subcellularLocation>
        <location evidence="4">Cytoplasm</location>
    </subcellularLocation>
</comment>
<dbReference type="NCBIfam" id="TIGR00172">
    <property type="entry name" value="maf"/>
    <property type="match status" value="1"/>
</dbReference>
<dbReference type="RefSeq" id="WP_282012034.1">
    <property type="nucleotide sequence ID" value="NZ_OX336137.1"/>
</dbReference>
<keyword evidence="3 4" id="KW-0546">Nucleotide metabolism</keyword>
<evidence type="ECO:0000256" key="1">
    <source>
        <dbReference type="ARBA" id="ARBA00001968"/>
    </source>
</evidence>
<dbReference type="Pfam" id="PF02545">
    <property type="entry name" value="Maf"/>
    <property type="match status" value="1"/>
</dbReference>
<proteinExistence type="inferred from homology"/>
<feature type="site" description="Important for substrate specificity" evidence="4">
    <location>
        <position position="157"/>
    </location>
</feature>
<comment type="similarity">
    <text evidence="4">Belongs to the Maf family. YhdE subfamily.</text>
</comment>
<sequence length="203" mass="21921">MSPSKIKLILASQSPRRIELLRKLGLEFDIIPASVDEITQAGRSPEDNALALAQLKAQHVARQHPGTFVLGADTLVVLDDTLLGKPNDRQDAERMLSRLSGRTHRVISGVALIDDRGVPWQQAGVSHVTLKPITAGTIRSYIATGEPMDKAGAYAIQGKGADLIESWSGSWTNIVGLPVETVCQLLQQAAWPHPPSTAHFDVL</sequence>
<feature type="site" description="Important for substrate specificity" evidence="4">
    <location>
        <position position="74"/>
    </location>
</feature>
<dbReference type="InterPro" id="IPR003697">
    <property type="entry name" value="Maf-like"/>
</dbReference>
<evidence type="ECO:0000256" key="2">
    <source>
        <dbReference type="ARBA" id="ARBA00022801"/>
    </source>
</evidence>
<dbReference type="Gene3D" id="3.90.950.10">
    <property type="match status" value="1"/>
</dbReference>
<dbReference type="EC" id="3.6.1.9" evidence="4"/>
<dbReference type="PANTHER" id="PTHR43213:SF5">
    <property type="entry name" value="BIFUNCTIONAL DTTP_UTP PYROPHOSPHATASE_METHYLTRANSFERASE PROTEIN-RELATED"/>
    <property type="match status" value="1"/>
</dbReference>
<dbReference type="PANTHER" id="PTHR43213">
    <property type="entry name" value="BIFUNCTIONAL DTTP/UTP PYROPHOSPHATASE/METHYLTRANSFERASE PROTEIN-RELATED"/>
    <property type="match status" value="1"/>
</dbReference>
<keyword evidence="6" id="KW-1185">Reference proteome</keyword>
<evidence type="ECO:0000313" key="6">
    <source>
        <dbReference type="Proteomes" id="UP001157733"/>
    </source>
</evidence>
<dbReference type="CDD" id="cd00555">
    <property type="entry name" value="Maf"/>
    <property type="match status" value="1"/>
</dbReference>
<comment type="cofactor">
    <cofactor evidence="1 4">
        <name>a divalent metal cation</name>
        <dbReference type="ChEBI" id="CHEBI:60240"/>
    </cofactor>
</comment>
<protein>
    <recommendedName>
        <fullName evidence="4">dTTP/UTP pyrophosphatase</fullName>
        <shortName evidence="4">dTTPase/UTPase</shortName>
        <ecNumber evidence="4">3.6.1.9</ecNumber>
    </recommendedName>
    <alternativeName>
        <fullName evidence="4">Nucleoside triphosphate pyrophosphatase</fullName>
    </alternativeName>
    <alternativeName>
        <fullName evidence="4">Nucleotide pyrophosphatase</fullName>
        <shortName evidence="4">Nucleotide PPase</shortName>
    </alternativeName>
</protein>
<name>A0ABM9HG18_9BACT</name>
<evidence type="ECO:0000313" key="5">
    <source>
        <dbReference type="EMBL" id="CAI2719185.1"/>
    </source>
</evidence>
<gene>
    <name evidence="5" type="ORF">NSPWAT_2329</name>
</gene>
<comment type="catalytic activity">
    <reaction evidence="4">
        <text>UTP + H2O = UMP + diphosphate + H(+)</text>
        <dbReference type="Rhea" id="RHEA:29395"/>
        <dbReference type="ChEBI" id="CHEBI:15377"/>
        <dbReference type="ChEBI" id="CHEBI:15378"/>
        <dbReference type="ChEBI" id="CHEBI:33019"/>
        <dbReference type="ChEBI" id="CHEBI:46398"/>
        <dbReference type="ChEBI" id="CHEBI:57865"/>
        <dbReference type="EC" id="3.6.1.9"/>
    </reaction>
</comment>
<evidence type="ECO:0000256" key="4">
    <source>
        <dbReference type="HAMAP-Rule" id="MF_00528"/>
    </source>
</evidence>
<evidence type="ECO:0000256" key="3">
    <source>
        <dbReference type="ARBA" id="ARBA00023080"/>
    </source>
</evidence>
<dbReference type="Proteomes" id="UP001157733">
    <property type="component" value="Chromosome"/>
</dbReference>
<comment type="catalytic activity">
    <reaction evidence="4">
        <text>dTTP + H2O = dTMP + diphosphate + H(+)</text>
        <dbReference type="Rhea" id="RHEA:28534"/>
        <dbReference type="ChEBI" id="CHEBI:15377"/>
        <dbReference type="ChEBI" id="CHEBI:15378"/>
        <dbReference type="ChEBI" id="CHEBI:33019"/>
        <dbReference type="ChEBI" id="CHEBI:37568"/>
        <dbReference type="ChEBI" id="CHEBI:63528"/>
        <dbReference type="EC" id="3.6.1.9"/>
    </reaction>
</comment>
<organism evidence="5 6">
    <name type="scientific">Nitrospina watsonii</name>
    <dbReference type="NCBI Taxonomy" id="1323948"/>
    <lineage>
        <taxon>Bacteria</taxon>
        <taxon>Pseudomonadati</taxon>
        <taxon>Nitrospinota/Tectimicrobiota group</taxon>
        <taxon>Nitrospinota</taxon>
        <taxon>Nitrospinia</taxon>
        <taxon>Nitrospinales</taxon>
        <taxon>Nitrospinaceae</taxon>
        <taxon>Nitrospina</taxon>
    </lineage>
</organism>
<comment type="function">
    <text evidence="4">Nucleoside triphosphate pyrophosphatase that hydrolyzes dTTP and UTP. May have a dual role in cell division arrest and in preventing the incorporation of modified nucleotides into cellular nucleic acids.</text>
</comment>
<dbReference type="PIRSF" id="PIRSF006305">
    <property type="entry name" value="Maf"/>
    <property type="match status" value="1"/>
</dbReference>
<dbReference type="HAMAP" id="MF_00528">
    <property type="entry name" value="Maf"/>
    <property type="match status" value="1"/>
</dbReference>
<dbReference type="EMBL" id="OX336137">
    <property type="protein sequence ID" value="CAI2719185.1"/>
    <property type="molecule type" value="Genomic_DNA"/>
</dbReference>
<accession>A0ABM9HG18</accession>
<keyword evidence="4" id="KW-0963">Cytoplasm</keyword>
<keyword evidence="2 4" id="KW-0378">Hydrolase</keyword>
<feature type="active site" description="Proton acceptor" evidence="4">
    <location>
        <position position="73"/>
    </location>
</feature>
<reference evidence="5 6" key="1">
    <citation type="submission" date="2022-09" db="EMBL/GenBank/DDBJ databases">
        <authorList>
            <person name="Kop L."/>
        </authorList>
    </citation>
    <scope>NUCLEOTIDE SEQUENCE [LARGE SCALE GENOMIC DNA]</scope>
    <source>
        <strain evidence="5 6">347</strain>
    </source>
</reference>